<organism evidence="1 2">
    <name type="scientific">Acetivibrio thermocellus AD2</name>
    <dbReference type="NCBI Taxonomy" id="1138384"/>
    <lineage>
        <taxon>Bacteria</taxon>
        <taxon>Bacillati</taxon>
        <taxon>Bacillota</taxon>
        <taxon>Clostridia</taxon>
        <taxon>Eubacteriales</taxon>
        <taxon>Oscillospiraceae</taxon>
        <taxon>Acetivibrio</taxon>
    </lineage>
</organism>
<accession>A0AB36TFD2</accession>
<reference evidence="1 2" key="1">
    <citation type="submission" date="2017-09" db="EMBL/GenBank/DDBJ databases">
        <title>Evaluation of Pacific Biosciences Sequencing Technology to Finishing C. thermocellum Genome Sequences.</title>
        <authorList>
            <person name="Brown S."/>
        </authorList>
    </citation>
    <scope>NUCLEOTIDE SEQUENCE [LARGE SCALE GENOMIC DNA]</scope>
    <source>
        <strain evidence="1 2">AD2</strain>
    </source>
</reference>
<dbReference type="Proteomes" id="UP000223596">
    <property type="component" value="Unassembled WGS sequence"/>
</dbReference>
<protein>
    <submittedName>
        <fullName evidence="1">Uncharacterized protein</fullName>
    </submittedName>
</protein>
<comment type="caution">
    <text evidence="1">The sequence shown here is derived from an EMBL/GenBank/DDBJ whole genome shotgun (WGS) entry which is preliminary data.</text>
</comment>
<dbReference type="AlphaFoldDB" id="A0AB36TFD2"/>
<dbReference type="EMBL" id="PDBW01000001">
    <property type="protein sequence ID" value="PFH02240.1"/>
    <property type="molecule type" value="Genomic_DNA"/>
</dbReference>
<gene>
    <name evidence="1" type="ORF">M972_111008</name>
</gene>
<evidence type="ECO:0000313" key="2">
    <source>
        <dbReference type="Proteomes" id="UP000223596"/>
    </source>
</evidence>
<proteinExistence type="predicted"/>
<sequence>MENRDSKSRVIIKKYTGQKKAEEILSKIIQLFLSKIVR</sequence>
<name>A0AB36TFD2_ACETH</name>
<evidence type="ECO:0000313" key="1">
    <source>
        <dbReference type="EMBL" id="PFH02240.1"/>
    </source>
</evidence>